<dbReference type="AlphaFoldDB" id="A0A899FLZ8"/>
<keyword evidence="2" id="KW-1185">Reference proteome</keyword>
<organism evidence="1 2">
    <name type="scientific">Pneumocystis wakefieldiae</name>
    <dbReference type="NCBI Taxonomy" id="38082"/>
    <lineage>
        <taxon>Eukaryota</taxon>
        <taxon>Fungi</taxon>
        <taxon>Dikarya</taxon>
        <taxon>Ascomycota</taxon>
        <taxon>Taphrinomycotina</taxon>
        <taxon>Pneumocystomycetes</taxon>
        <taxon>Pneumocystaceae</taxon>
        <taxon>Pneumocystis</taxon>
    </lineage>
</organism>
<accession>A0A899FLZ8</accession>
<dbReference type="PANTHER" id="PTHR28532">
    <property type="entry name" value="GEO13458P1"/>
    <property type="match status" value="1"/>
</dbReference>
<dbReference type="PANTHER" id="PTHR28532:SF1">
    <property type="entry name" value="ORAL CANCER OVEREXPRESSED 1"/>
    <property type="match status" value="1"/>
</dbReference>
<evidence type="ECO:0008006" key="3">
    <source>
        <dbReference type="Google" id="ProtNLM"/>
    </source>
</evidence>
<evidence type="ECO:0000313" key="1">
    <source>
        <dbReference type="EMBL" id="QSL65020.1"/>
    </source>
</evidence>
<evidence type="ECO:0000313" key="2">
    <source>
        <dbReference type="Proteomes" id="UP000663699"/>
    </source>
</evidence>
<dbReference type="EMBL" id="CP054535">
    <property type="protein sequence ID" value="QSL65020.1"/>
    <property type="molecule type" value="Genomic_DNA"/>
</dbReference>
<gene>
    <name evidence="1" type="ORF">MERGE_002324</name>
</gene>
<name>A0A899FLZ8_9ASCO</name>
<dbReference type="OrthoDB" id="48036at2759"/>
<protein>
    <recommendedName>
        <fullName evidence="3">Essential protein Yae1 N-terminal domain-containing protein</fullName>
    </recommendedName>
</protein>
<dbReference type="Proteomes" id="UP000663699">
    <property type="component" value="Chromosome 4"/>
</dbReference>
<proteinExistence type="predicted"/>
<sequence>MQINLDSLLWIENQFYHDGYQQGLRDGAVRARIEGRIEGIEKGYNTMFHIGRICGRCDIWKRTVCNQPRIIQQLLQLEQCLNKLALVQTSSPTLFKSLWSKSKARFKTIAHLMNEQSLIETSNTEDIENMPLINGPTYN</sequence>
<dbReference type="InterPro" id="IPR052436">
    <property type="entry name" value="LTO1_adapter"/>
</dbReference>
<reference evidence="1" key="1">
    <citation type="submission" date="2020-06" db="EMBL/GenBank/DDBJ databases">
        <title>Genomes of multiple members of Pneumocystis genus reveal paths to human pathogen Pneumocystis jirovecii.</title>
        <authorList>
            <person name="Cisse O.H."/>
            <person name="Ma L."/>
            <person name="Dekker J."/>
            <person name="Khil P."/>
            <person name="Jo J."/>
            <person name="Brenchley J."/>
            <person name="Blair R."/>
            <person name="Pahar B."/>
            <person name="Chabe M."/>
            <person name="Van Rompay K.A."/>
            <person name="Keesler R."/>
            <person name="Sukura A."/>
            <person name="Hirsch V."/>
            <person name="Kutty G."/>
            <person name="Liu Y."/>
            <person name="Peng L."/>
            <person name="Chen J."/>
            <person name="Song J."/>
            <person name="Weissenbacher-Lang C."/>
            <person name="Xu J."/>
            <person name="Upham N.S."/>
            <person name="Stajich J.E."/>
            <person name="Cuomo C.A."/>
            <person name="Cushion M.T."/>
            <person name="Kovacs J.A."/>
        </authorList>
    </citation>
    <scope>NUCLEOTIDE SEQUENCE</scope>
    <source>
        <strain evidence="1">2A</strain>
    </source>
</reference>